<evidence type="ECO:0000313" key="4">
    <source>
        <dbReference type="Proteomes" id="UP000030765"/>
    </source>
</evidence>
<evidence type="ECO:0000313" key="3">
    <source>
        <dbReference type="EnsemblMetazoa" id="ASIC010707-PA"/>
    </source>
</evidence>
<reference evidence="2 4" key="1">
    <citation type="journal article" date="2014" name="BMC Genomics">
        <title>Genome sequence of Anopheles sinensis provides insight into genetics basis of mosquito competence for malaria parasites.</title>
        <authorList>
            <person name="Zhou D."/>
            <person name="Zhang D."/>
            <person name="Ding G."/>
            <person name="Shi L."/>
            <person name="Hou Q."/>
            <person name="Ye Y."/>
            <person name="Xu Y."/>
            <person name="Zhou H."/>
            <person name="Xiong C."/>
            <person name="Li S."/>
            <person name="Yu J."/>
            <person name="Hong S."/>
            <person name="Yu X."/>
            <person name="Zou P."/>
            <person name="Chen C."/>
            <person name="Chang X."/>
            <person name="Wang W."/>
            <person name="Lv Y."/>
            <person name="Sun Y."/>
            <person name="Ma L."/>
            <person name="Shen B."/>
            <person name="Zhu C."/>
        </authorList>
    </citation>
    <scope>NUCLEOTIDE SEQUENCE [LARGE SCALE GENOMIC DNA]</scope>
</reference>
<keyword evidence="4" id="KW-1185">Reference proteome</keyword>
<dbReference type="EnsemblMetazoa" id="ASIC010707-RA">
    <property type="protein sequence ID" value="ASIC010707-PA"/>
    <property type="gene ID" value="ASIC010707"/>
</dbReference>
<protein>
    <submittedName>
        <fullName evidence="2 3">Uncharacterized protein</fullName>
    </submittedName>
</protein>
<evidence type="ECO:0000313" key="2">
    <source>
        <dbReference type="EMBL" id="KFB43033.1"/>
    </source>
</evidence>
<dbReference type="Proteomes" id="UP000030765">
    <property type="component" value="Unassembled WGS sequence"/>
</dbReference>
<reference evidence="3" key="2">
    <citation type="submission" date="2020-05" db="UniProtKB">
        <authorList>
            <consortium name="EnsemblMetazoa"/>
        </authorList>
    </citation>
    <scope>IDENTIFICATION</scope>
</reference>
<name>A0A084VYI9_ANOSI</name>
<organism evidence="2">
    <name type="scientific">Anopheles sinensis</name>
    <name type="common">Mosquito</name>
    <dbReference type="NCBI Taxonomy" id="74873"/>
    <lineage>
        <taxon>Eukaryota</taxon>
        <taxon>Metazoa</taxon>
        <taxon>Ecdysozoa</taxon>
        <taxon>Arthropoda</taxon>
        <taxon>Hexapoda</taxon>
        <taxon>Insecta</taxon>
        <taxon>Pterygota</taxon>
        <taxon>Neoptera</taxon>
        <taxon>Endopterygota</taxon>
        <taxon>Diptera</taxon>
        <taxon>Nematocera</taxon>
        <taxon>Culicoidea</taxon>
        <taxon>Culicidae</taxon>
        <taxon>Anophelinae</taxon>
        <taxon>Anopheles</taxon>
    </lineage>
</organism>
<accession>A0A084VYI9</accession>
<dbReference type="EMBL" id="KE525231">
    <property type="protein sequence ID" value="KFB43033.1"/>
    <property type="molecule type" value="Genomic_DNA"/>
</dbReference>
<dbReference type="AlphaFoldDB" id="A0A084VYI9"/>
<sequence>MFVCPTTYGRDSNPSLWDTLLTMSAFRQSFPTASGYRRITLSGASTLLQDEKELTYSPSRGSFVKKDRHLPEEDNRTNLKPKGNHPPEKECRKRKAAHFNDPSRRYQTSRKPPN</sequence>
<gene>
    <name evidence="2" type="ORF">ZHAS_00010707</name>
</gene>
<proteinExistence type="predicted"/>
<evidence type="ECO:0000256" key="1">
    <source>
        <dbReference type="SAM" id="MobiDB-lite"/>
    </source>
</evidence>
<dbReference type="EMBL" id="ATLV01018370">
    <property type="status" value="NOT_ANNOTATED_CDS"/>
    <property type="molecule type" value="Genomic_DNA"/>
</dbReference>
<feature type="compositionally biased region" description="Polar residues" evidence="1">
    <location>
        <begin position="105"/>
        <end position="114"/>
    </location>
</feature>
<feature type="region of interest" description="Disordered" evidence="1">
    <location>
        <begin position="58"/>
        <end position="114"/>
    </location>
</feature>
<dbReference type="VEuPathDB" id="VectorBase:ASIC010707"/>